<reference evidence="11 13" key="2">
    <citation type="journal article" date="2004" name="Nat. Biotechnol.">
        <title>Complete genome sequence of the metabolically versatile photosynthetic bacterium Rhodopseudomonas palustris.</title>
        <authorList>
            <person name="Larimer F.W."/>
            <person name="Chain P."/>
            <person name="Hauser L."/>
            <person name="Lamerdin J."/>
            <person name="Malfatti S."/>
            <person name="Do L."/>
            <person name="Land M.L."/>
            <person name="Pelletier D.A."/>
            <person name="Beatty J.T."/>
            <person name="Lang A.S."/>
            <person name="Tabita F.R."/>
            <person name="Gibson J.L."/>
            <person name="Hanson T.E."/>
            <person name="Bobst C."/>
            <person name="Torres J.L."/>
            <person name="Peres C."/>
            <person name="Harrison F.H."/>
            <person name="Gibson J."/>
            <person name="Harwood C.S."/>
        </authorList>
    </citation>
    <scope>NUCLEOTIDE SEQUENCE [LARGE SCALE GENOMIC DNA]</scope>
    <source>
        <strain evidence="13">ATCC BAA-98 / CGA009</strain>
        <strain evidence="11">CGA009</strain>
    </source>
</reference>
<feature type="domain" description="HAMP" evidence="9">
    <location>
        <begin position="329"/>
        <end position="382"/>
    </location>
</feature>
<dbReference type="Proteomes" id="UP000001426">
    <property type="component" value="Chromosome"/>
</dbReference>
<dbReference type="GO" id="GO:0007165">
    <property type="term" value="P:signal transduction"/>
    <property type="evidence" value="ECO:0007669"/>
    <property type="project" value="UniProtKB-KW"/>
</dbReference>
<dbReference type="Gene3D" id="1.10.287.950">
    <property type="entry name" value="Methyl-accepting chemotaxis protein"/>
    <property type="match status" value="1"/>
</dbReference>
<keyword evidence="2" id="KW-0997">Cell inner membrane</keyword>
<keyword evidence="6" id="KW-0812">Transmembrane</keyword>
<dbReference type="Gene3D" id="6.10.340.10">
    <property type="match status" value="1"/>
</dbReference>
<dbReference type="EMBL" id="BX572608">
    <property type="protein sequence ID" value="CAE30103.1"/>
    <property type="molecule type" value="Genomic_DNA"/>
</dbReference>
<dbReference type="PhylomeDB" id="Q6N0U8"/>
<feature type="domain" description="HBM" evidence="10">
    <location>
        <begin position="59"/>
        <end position="295"/>
    </location>
</feature>
<protein>
    <submittedName>
        <fullName evidence="12">HAMP domain-containing methyl-accepting chemotaxis protein</fullName>
    </submittedName>
    <submittedName>
        <fullName evidence="11">Methyl-accepting chemotaxis receptor/sensory transducer</fullName>
    </submittedName>
</protein>
<reference evidence="12" key="3">
    <citation type="submission" date="2022-12" db="EMBL/GenBank/DDBJ databases">
        <title>Complete genome sequence of Rhodopseudomonas palustris CGA0092 and corrections to the R. palustris CGA009 genome sequence.</title>
        <authorList>
            <person name="Mazny B.R."/>
            <person name="Sheff O.F."/>
            <person name="LaSarre B."/>
            <person name="McKinlay A."/>
            <person name="McKinlay J.B."/>
        </authorList>
    </citation>
    <scope>NUCLEOTIDE SEQUENCE</scope>
    <source>
        <strain evidence="12">CGA009</strain>
    </source>
</reference>
<keyword evidence="13" id="KW-1185">Reference proteome</keyword>
<comment type="subcellular location">
    <subcellularLocation>
        <location evidence="1">Cell inner membrane</location>
        <topology evidence="1">Multi-pass membrane protein</topology>
    </subcellularLocation>
</comment>
<dbReference type="AlphaFoldDB" id="Q6N0U8"/>
<dbReference type="Pfam" id="PF00015">
    <property type="entry name" value="MCPsignal"/>
    <property type="match status" value="1"/>
</dbReference>
<feature type="domain" description="Methyl-accepting transducer" evidence="7">
    <location>
        <begin position="424"/>
        <end position="646"/>
    </location>
</feature>
<gene>
    <name evidence="11" type="ordered locus">RPA4663</name>
    <name evidence="12" type="ORF">TX73_024240</name>
</gene>
<dbReference type="InterPro" id="IPR004089">
    <property type="entry name" value="MCPsignal_dom"/>
</dbReference>
<keyword evidence="6" id="KW-1133">Transmembrane helix</keyword>
<dbReference type="PANTHER" id="PTHR32089">
    <property type="entry name" value="METHYL-ACCEPTING CHEMOTAXIS PROTEIN MCPB"/>
    <property type="match status" value="1"/>
</dbReference>
<evidence type="ECO:0000256" key="1">
    <source>
        <dbReference type="ARBA" id="ARBA00004429"/>
    </source>
</evidence>
<evidence type="ECO:0000259" key="10">
    <source>
        <dbReference type="PROSITE" id="PS51753"/>
    </source>
</evidence>
<comment type="similarity">
    <text evidence="4">Belongs to the methyl-accepting chemotaxis (MCP) protein family.</text>
</comment>
<dbReference type="SUPFAM" id="SSF58104">
    <property type="entry name" value="Methyl-accepting chemotaxis protein (MCP) signaling domain"/>
    <property type="match status" value="1"/>
</dbReference>
<keyword evidence="3 5" id="KW-0807">Transducer</keyword>
<evidence type="ECO:0000259" key="9">
    <source>
        <dbReference type="PROSITE" id="PS50885"/>
    </source>
</evidence>
<dbReference type="InterPro" id="IPR032255">
    <property type="entry name" value="HBM"/>
</dbReference>
<organism evidence="11">
    <name type="scientific">Rhodopseudomonas palustris (strain ATCC BAA-98 / CGA009)</name>
    <dbReference type="NCBI Taxonomy" id="258594"/>
    <lineage>
        <taxon>Bacteria</taxon>
        <taxon>Pseudomonadati</taxon>
        <taxon>Pseudomonadota</taxon>
        <taxon>Alphaproteobacteria</taxon>
        <taxon>Hyphomicrobiales</taxon>
        <taxon>Nitrobacteraceae</taxon>
        <taxon>Rhodopseudomonas</taxon>
    </lineage>
</organism>
<feature type="transmembrane region" description="Helical" evidence="6">
    <location>
        <begin position="308"/>
        <end position="328"/>
    </location>
</feature>
<dbReference type="InterPro" id="IPR000727">
    <property type="entry name" value="T_SNARE_dom"/>
</dbReference>
<dbReference type="SMART" id="SM01358">
    <property type="entry name" value="HBM"/>
    <property type="match status" value="1"/>
</dbReference>
<evidence type="ECO:0000256" key="4">
    <source>
        <dbReference type="ARBA" id="ARBA00029447"/>
    </source>
</evidence>
<dbReference type="InterPro" id="IPR003660">
    <property type="entry name" value="HAMP_dom"/>
</dbReference>
<dbReference type="STRING" id="258594.RPA4663"/>
<evidence type="ECO:0000259" key="7">
    <source>
        <dbReference type="PROSITE" id="PS50111"/>
    </source>
</evidence>
<dbReference type="GO" id="GO:0005886">
    <property type="term" value="C:plasma membrane"/>
    <property type="evidence" value="ECO:0007669"/>
    <property type="project" value="UniProtKB-SubCell"/>
</dbReference>
<feature type="transmembrane region" description="Helical" evidence="6">
    <location>
        <begin position="25"/>
        <end position="47"/>
    </location>
</feature>
<dbReference type="HOGENOM" id="CLU_000445_107_27_5"/>
<evidence type="ECO:0000313" key="11">
    <source>
        <dbReference type="EMBL" id="CAE30103.1"/>
    </source>
</evidence>
<dbReference type="SMART" id="SM00283">
    <property type="entry name" value="MA"/>
    <property type="match status" value="1"/>
</dbReference>
<dbReference type="GeneID" id="66895821"/>
<accession>Q6N0U8</accession>
<dbReference type="Pfam" id="PF00672">
    <property type="entry name" value="HAMP"/>
    <property type="match status" value="1"/>
</dbReference>
<dbReference type="RefSeq" id="WP_011160195.1">
    <property type="nucleotide sequence ID" value="NZ_CP116810.1"/>
</dbReference>
<dbReference type="PANTHER" id="PTHR32089:SF112">
    <property type="entry name" value="LYSOZYME-LIKE PROTEIN-RELATED"/>
    <property type="match status" value="1"/>
</dbReference>
<dbReference type="eggNOG" id="COG0840">
    <property type="taxonomic scope" value="Bacteria"/>
</dbReference>
<dbReference type="PROSITE" id="PS50192">
    <property type="entry name" value="T_SNARE"/>
    <property type="match status" value="1"/>
</dbReference>
<dbReference type="PROSITE" id="PS50885">
    <property type="entry name" value="HAMP"/>
    <property type="match status" value="1"/>
</dbReference>
<dbReference type="PROSITE" id="PS50111">
    <property type="entry name" value="CHEMOTAXIS_TRANSDUC_2"/>
    <property type="match status" value="1"/>
</dbReference>
<evidence type="ECO:0000256" key="3">
    <source>
        <dbReference type="ARBA" id="ARBA00023224"/>
    </source>
</evidence>
<keyword evidence="6" id="KW-0472">Membrane</keyword>
<dbReference type="eggNOG" id="COG2770">
    <property type="taxonomic scope" value="Bacteria"/>
</dbReference>
<sequence length="680" mass="71147">MSVTTAAGARDKSAALPALRFRGKVTLGFAVVLGITAISMGLAYLGFERVSDGVVAYRDGVRQSDLARNIDREMVGYEARARYYVLTGKDEDAKAALAAEARLKDAIAESLQGATRPAQREALTRLSGEFATFAKLFADIVALKTDSALVVQNGLTRGGLNLRYKFDDLVSAASDREDSSAELGAKRAAEQYAGAMTLANTFAINSSVPVADNALARLKFVENSLNIVKADGEIAAAVNEIFTMLGEYRQALVKLSDNVKAIDAKVATMMGSAAAIIRDSEAIKADLLADQQRLERESDATVTSTERMVALLGIGGFLLGAVLAVLLGRGISRPMQSMCAAMRRLAGGDFDVVLPGLGRRDEIGEMAAAVEEFKVQAARKAEQDAIAREREAEAGREARRAELIGFACEFESAVGAIVAHVSDAASQLESAASTLTRTAETTQALSGQVAGDSQQASSGMQAVASATEQLSASVGEIGRRVDQSSAIAEAAVEQAHETDDRIGKLTQAAQQIGEVMQLITTIAEQTNLLALNATIEAARAGEAGRGFAVVAAEVKSLATQTAKATDEISSQVAEMQEATRDSVTSIQRIGSTIAEISTISASIASAVTQQDAATREIASSVQGVAQGTQRVAGNIAEVNRGAAETGAASAQVLQSARSLSAESARLRTELDRFMANIRAA</sequence>
<dbReference type="PROSITE" id="PS51753">
    <property type="entry name" value="HBM"/>
    <property type="match status" value="1"/>
</dbReference>
<evidence type="ECO:0000256" key="6">
    <source>
        <dbReference type="SAM" id="Phobius"/>
    </source>
</evidence>
<evidence type="ECO:0000313" key="12">
    <source>
        <dbReference type="EMBL" id="WCL94868.1"/>
    </source>
</evidence>
<keyword evidence="11" id="KW-0675">Receptor</keyword>
<keyword evidence="2" id="KW-1003">Cell membrane</keyword>
<evidence type="ECO:0000256" key="2">
    <source>
        <dbReference type="ARBA" id="ARBA00022519"/>
    </source>
</evidence>
<dbReference type="CDD" id="cd06225">
    <property type="entry name" value="HAMP"/>
    <property type="match status" value="1"/>
</dbReference>
<feature type="domain" description="T-SNARE coiled-coil homology" evidence="8">
    <location>
        <begin position="576"/>
        <end position="638"/>
    </location>
</feature>
<proteinExistence type="inferred from homology"/>
<dbReference type="KEGG" id="rpa:TX73_024240"/>
<evidence type="ECO:0000259" key="8">
    <source>
        <dbReference type="PROSITE" id="PS50192"/>
    </source>
</evidence>
<evidence type="ECO:0000256" key="5">
    <source>
        <dbReference type="PROSITE-ProRule" id="PRU00284"/>
    </source>
</evidence>
<dbReference type="EMBL" id="CP116810">
    <property type="protein sequence ID" value="WCL94868.1"/>
    <property type="molecule type" value="Genomic_DNA"/>
</dbReference>
<evidence type="ECO:0000313" key="13">
    <source>
        <dbReference type="Proteomes" id="UP000001426"/>
    </source>
</evidence>
<dbReference type="SMART" id="SM00304">
    <property type="entry name" value="HAMP"/>
    <property type="match status" value="1"/>
</dbReference>
<reference evidence="12" key="1">
    <citation type="submission" date="2003-07" db="EMBL/GenBank/DDBJ databases">
        <authorList>
            <consortium name="Rhodopseudomonas genome consortium"/>
            <person name="Larimer F."/>
            <person name="Harwood C."/>
        </authorList>
    </citation>
    <scope>NUCLEOTIDE SEQUENCE</scope>
    <source>
        <strain evidence="12">CGA009</strain>
    </source>
</reference>
<name>Q6N0U8_RHOPA</name>